<comment type="similarity">
    <text evidence="3">In the N-terminal section; belongs to the leguminous lectin family.</text>
</comment>
<dbReference type="GO" id="GO:0005524">
    <property type="term" value="F:ATP binding"/>
    <property type="evidence" value="ECO:0007669"/>
    <property type="project" value="UniProtKB-UniRule"/>
</dbReference>
<feature type="region of interest" description="Disordered" evidence="17">
    <location>
        <begin position="684"/>
        <end position="716"/>
    </location>
</feature>
<feature type="transmembrane region" description="Helical" evidence="18">
    <location>
        <begin position="301"/>
        <end position="324"/>
    </location>
</feature>
<evidence type="ECO:0000313" key="21">
    <source>
        <dbReference type="EMBL" id="SPD32259.1"/>
    </source>
</evidence>
<keyword evidence="9" id="KW-0430">Lectin</keyword>
<keyword evidence="10 16" id="KW-0547">Nucleotide-binding</keyword>
<evidence type="ECO:0000256" key="1">
    <source>
        <dbReference type="ARBA" id="ARBA00004479"/>
    </source>
</evidence>
<evidence type="ECO:0000256" key="10">
    <source>
        <dbReference type="ARBA" id="ARBA00022741"/>
    </source>
</evidence>
<proteinExistence type="inferred from homology"/>
<name>A0A2N9J725_FAGSY</name>
<feature type="compositionally biased region" description="Polar residues" evidence="17">
    <location>
        <begin position="684"/>
        <end position="693"/>
    </location>
</feature>
<evidence type="ECO:0000256" key="2">
    <source>
        <dbReference type="ARBA" id="ARBA00007606"/>
    </source>
</evidence>
<evidence type="ECO:0000256" key="14">
    <source>
        <dbReference type="ARBA" id="ARBA00023136"/>
    </source>
</evidence>
<feature type="domain" description="Protein kinase" evidence="20">
    <location>
        <begin position="365"/>
        <end position="646"/>
    </location>
</feature>
<evidence type="ECO:0000256" key="4">
    <source>
        <dbReference type="ARBA" id="ARBA00010217"/>
    </source>
</evidence>
<evidence type="ECO:0000256" key="6">
    <source>
        <dbReference type="ARBA" id="ARBA00022679"/>
    </source>
</evidence>
<dbReference type="GO" id="GO:0004672">
    <property type="term" value="F:protein kinase activity"/>
    <property type="evidence" value="ECO:0007669"/>
    <property type="project" value="InterPro"/>
</dbReference>
<dbReference type="InterPro" id="IPR001245">
    <property type="entry name" value="Ser-Thr/Tyr_kinase_cat_dom"/>
</dbReference>
<keyword evidence="7 18" id="KW-0812">Transmembrane</keyword>
<keyword evidence="12 16" id="KW-0067">ATP-binding</keyword>
<dbReference type="SUPFAM" id="SSF49899">
    <property type="entry name" value="Concanavalin A-like lectins/glucanases"/>
    <property type="match status" value="1"/>
</dbReference>
<organism evidence="21">
    <name type="scientific">Fagus sylvatica</name>
    <name type="common">Beechnut</name>
    <dbReference type="NCBI Taxonomy" id="28930"/>
    <lineage>
        <taxon>Eukaryota</taxon>
        <taxon>Viridiplantae</taxon>
        <taxon>Streptophyta</taxon>
        <taxon>Embryophyta</taxon>
        <taxon>Tracheophyta</taxon>
        <taxon>Spermatophyta</taxon>
        <taxon>Magnoliopsida</taxon>
        <taxon>eudicotyledons</taxon>
        <taxon>Gunneridae</taxon>
        <taxon>Pentapetalae</taxon>
        <taxon>rosids</taxon>
        <taxon>fabids</taxon>
        <taxon>Fagales</taxon>
        <taxon>Fagaceae</taxon>
        <taxon>Fagus</taxon>
    </lineage>
</organism>
<gene>
    <name evidence="21" type="ORF">FSB_LOCUS60141</name>
</gene>
<feature type="signal peptide" evidence="19">
    <location>
        <begin position="1"/>
        <end position="28"/>
    </location>
</feature>
<evidence type="ECO:0000256" key="19">
    <source>
        <dbReference type="SAM" id="SignalP"/>
    </source>
</evidence>
<evidence type="ECO:0000256" key="3">
    <source>
        <dbReference type="ARBA" id="ARBA00008536"/>
    </source>
</evidence>
<dbReference type="InterPro" id="IPR001220">
    <property type="entry name" value="Legume_lectin_dom"/>
</dbReference>
<keyword evidence="8 19" id="KW-0732">Signal</keyword>
<evidence type="ECO:0000256" key="12">
    <source>
        <dbReference type="ARBA" id="ARBA00022840"/>
    </source>
</evidence>
<dbReference type="InterPro" id="IPR011009">
    <property type="entry name" value="Kinase-like_dom_sf"/>
</dbReference>
<dbReference type="InterPro" id="IPR008271">
    <property type="entry name" value="Ser/Thr_kinase_AS"/>
</dbReference>
<dbReference type="PROSITE" id="PS50011">
    <property type="entry name" value="PROTEIN_KINASE_DOM"/>
    <property type="match status" value="1"/>
</dbReference>
<keyword evidence="6" id="KW-0808">Transferase</keyword>
<keyword evidence="14 18" id="KW-0472">Membrane</keyword>
<evidence type="ECO:0000256" key="18">
    <source>
        <dbReference type="SAM" id="Phobius"/>
    </source>
</evidence>
<dbReference type="FunFam" id="3.30.200.20:FF:000320">
    <property type="entry name" value="probable L-type lectin-domain containing receptor kinase S.5"/>
    <property type="match status" value="1"/>
</dbReference>
<accession>A0A2N9J725</accession>
<dbReference type="AlphaFoldDB" id="A0A2N9J725"/>
<evidence type="ECO:0000256" key="11">
    <source>
        <dbReference type="ARBA" id="ARBA00022777"/>
    </source>
</evidence>
<evidence type="ECO:0000256" key="13">
    <source>
        <dbReference type="ARBA" id="ARBA00022989"/>
    </source>
</evidence>
<keyword evidence="11" id="KW-0418">Kinase</keyword>
<feature type="chain" id="PRO_5015009713" description="Protein kinase domain-containing protein" evidence="19">
    <location>
        <begin position="29"/>
        <end position="716"/>
    </location>
</feature>
<comment type="similarity">
    <text evidence="4">In the C-terminal section; belongs to the protein kinase superfamily. Ser/Thr protein kinase family.</text>
</comment>
<keyword evidence="5" id="KW-0723">Serine/threonine-protein kinase</keyword>
<evidence type="ECO:0000256" key="5">
    <source>
        <dbReference type="ARBA" id="ARBA00022527"/>
    </source>
</evidence>
<dbReference type="InterPro" id="IPR050528">
    <property type="entry name" value="L-type_Lectin-RKs"/>
</dbReference>
<dbReference type="InterPro" id="IPR013320">
    <property type="entry name" value="ConA-like_dom_sf"/>
</dbReference>
<dbReference type="PROSITE" id="PS00107">
    <property type="entry name" value="PROTEIN_KINASE_ATP"/>
    <property type="match status" value="1"/>
</dbReference>
<keyword evidence="15" id="KW-0675">Receptor</keyword>
<evidence type="ECO:0000256" key="15">
    <source>
        <dbReference type="ARBA" id="ARBA00023170"/>
    </source>
</evidence>
<dbReference type="PROSITE" id="PS00108">
    <property type="entry name" value="PROTEIN_KINASE_ST"/>
    <property type="match status" value="1"/>
</dbReference>
<dbReference type="Pfam" id="PF00139">
    <property type="entry name" value="Lectin_legB"/>
    <property type="match status" value="1"/>
</dbReference>
<dbReference type="CDD" id="cd14066">
    <property type="entry name" value="STKc_IRAK"/>
    <property type="match status" value="1"/>
</dbReference>
<evidence type="ECO:0000259" key="20">
    <source>
        <dbReference type="PROSITE" id="PS50011"/>
    </source>
</evidence>
<evidence type="ECO:0000256" key="9">
    <source>
        <dbReference type="ARBA" id="ARBA00022734"/>
    </source>
</evidence>
<dbReference type="Gene3D" id="1.10.510.10">
    <property type="entry name" value="Transferase(Phosphotransferase) domain 1"/>
    <property type="match status" value="1"/>
</dbReference>
<evidence type="ECO:0000256" key="8">
    <source>
        <dbReference type="ARBA" id="ARBA00022729"/>
    </source>
</evidence>
<reference evidence="21" key="1">
    <citation type="submission" date="2018-02" db="EMBL/GenBank/DDBJ databases">
        <authorList>
            <person name="Cohen D.B."/>
            <person name="Kent A.D."/>
        </authorList>
    </citation>
    <scope>NUCLEOTIDE SEQUENCE</scope>
</reference>
<dbReference type="InterPro" id="IPR017441">
    <property type="entry name" value="Protein_kinase_ATP_BS"/>
</dbReference>
<evidence type="ECO:0000256" key="7">
    <source>
        <dbReference type="ARBA" id="ARBA00022692"/>
    </source>
</evidence>
<dbReference type="Gene3D" id="3.30.200.20">
    <property type="entry name" value="Phosphorylase Kinase, domain 1"/>
    <property type="match status" value="1"/>
</dbReference>
<protein>
    <recommendedName>
        <fullName evidence="20">Protein kinase domain-containing protein</fullName>
    </recommendedName>
</protein>
<comment type="similarity">
    <text evidence="2">Belongs to the leguminous lectin family.</text>
</comment>
<dbReference type="EMBL" id="OIVN01006395">
    <property type="protein sequence ID" value="SPD32259.1"/>
    <property type="molecule type" value="Genomic_DNA"/>
</dbReference>
<dbReference type="FunFam" id="1.10.510.10:FF:000444">
    <property type="entry name" value="probable L-type lectin-domain containing receptor kinase S.5"/>
    <property type="match status" value="1"/>
</dbReference>
<evidence type="ECO:0000256" key="16">
    <source>
        <dbReference type="PROSITE-ProRule" id="PRU10141"/>
    </source>
</evidence>
<dbReference type="SMART" id="SM00220">
    <property type="entry name" value="S_TKc"/>
    <property type="match status" value="1"/>
</dbReference>
<dbReference type="Gene3D" id="2.60.120.200">
    <property type="match status" value="1"/>
</dbReference>
<feature type="binding site" evidence="16">
    <location>
        <position position="395"/>
    </location>
    <ligand>
        <name>ATP</name>
        <dbReference type="ChEBI" id="CHEBI:30616"/>
    </ligand>
</feature>
<keyword evidence="13 18" id="KW-1133">Transmembrane helix</keyword>
<dbReference type="GO" id="GO:0016020">
    <property type="term" value="C:membrane"/>
    <property type="evidence" value="ECO:0007669"/>
    <property type="project" value="UniProtKB-SubCell"/>
</dbReference>
<dbReference type="SUPFAM" id="SSF56112">
    <property type="entry name" value="Protein kinase-like (PK-like)"/>
    <property type="match status" value="1"/>
</dbReference>
<sequence length="716" mass="78458">MKIIMGLQLRLRMLIVLLLLIFQFQAHSQFVFGPFNSSYYNTFAVIPPATISNDALQVTPDSVGNFNLANRSGRVLFNHSFKLWEVDQLGGGGVKVASFNSSFLVNIFRVNKSSNTGEGLAFLIAPNLDLPPGSDGQYLGLTNSTTDGNSNNQLIAIELDTFKQDFDPDNNHVGLDINGVRSNKTVSLSPLGIQLAPEGTKFYMVWVQYDGGKKWLDVYMAEQGQDEQGKPLQLSVARPNKPVLSSDLDLGVLVNKNSYFGFAASTGLSSIQLNCVLKWNLTVEVLPGDEEEGNQSNSLKIGLGVGVPGLVLLLMGIGGLFYYLHKKRIAAAAASGPNILGALKSLPGTPREFIFKDLKSATNNFDEKHRLGQGGFGVVYKGVLPKENLQVAVKKFSRGNLKDKDDFLAELTIINRLRHKHLVRLLGWCHKNGVLLLVYEYMPNGSLDNHLFCGPESKATLEWEVRYRIISGVASALHYLHNEYDQRVVHRDLKASNIMLDSNFNARLGDFGLARALDNEKTSYAELEGVPGTMGYIAPECFHTGKATCESDVYGFGAVLLEVVCGQRPWTKIAGFQFLVDWVWWLHREGRILEAVDERLGNEYVVEEAQRVLLLGLACSHPIAGERPKTQAILQIISGAVAVPHVPPFKPAFVWPSSTPVSSCSTMMANITSPDSTPVTMSSWRFGSGSESGTPHYESRESYVGGGGGYSNSSLV</sequence>
<dbReference type="CDD" id="cd06899">
    <property type="entry name" value="lectin_legume_LecRK_Arcelin_ConA"/>
    <property type="match status" value="1"/>
</dbReference>
<evidence type="ECO:0000256" key="17">
    <source>
        <dbReference type="SAM" id="MobiDB-lite"/>
    </source>
</evidence>
<dbReference type="GO" id="GO:0030246">
    <property type="term" value="F:carbohydrate binding"/>
    <property type="evidence" value="ECO:0007669"/>
    <property type="project" value="UniProtKB-KW"/>
</dbReference>
<dbReference type="InterPro" id="IPR000719">
    <property type="entry name" value="Prot_kinase_dom"/>
</dbReference>
<comment type="subcellular location">
    <subcellularLocation>
        <location evidence="1">Membrane</location>
        <topology evidence="1">Single-pass type I membrane protein</topology>
    </subcellularLocation>
</comment>
<dbReference type="PANTHER" id="PTHR27007">
    <property type="match status" value="1"/>
</dbReference>
<dbReference type="Pfam" id="PF07714">
    <property type="entry name" value="PK_Tyr_Ser-Thr"/>
    <property type="match status" value="1"/>
</dbReference>